<gene>
    <name evidence="1" type="ORF">V6N12_019365</name>
</gene>
<name>A0ABR2ATU8_9ROSI</name>
<evidence type="ECO:0000313" key="2">
    <source>
        <dbReference type="Proteomes" id="UP001472677"/>
    </source>
</evidence>
<evidence type="ECO:0000313" key="1">
    <source>
        <dbReference type="EMBL" id="KAK8497348.1"/>
    </source>
</evidence>
<proteinExistence type="predicted"/>
<sequence>MITYLVPPHASLGQDRTAWIWDERYVFSIFSNYKTLSELVLGGALGEEDLYHMLRGCVRAKVVWAQLVQQDLLSDFFSGSFVVWFEENLREVGYAPLLRRNW</sequence>
<comment type="caution">
    <text evidence="1">The sequence shown here is derived from an EMBL/GenBank/DDBJ whole genome shotgun (WGS) entry which is preliminary data.</text>
</comment>
<organism evidence="1 2">
    <name type="scientific">Hibiscus sabdariffa</name>
    <name type="common">roselle</name>
    <dbReference type="NCBI Taxonomy" id="183260"/>
    <lineage>
        <taxon>Eukaryota</taxon>
        <taxon>Viridiplantae</taxon>
        <taxon>Streptophyta</taxon>
        <taxon>Embryophyta</taxon>
        <taxon>Tracheophyta</taxon>
        <taxon>Spermatophyta</taxon>
        <taxon>Magnoliopsida</taxon>
        <taxon>eudicotyledons</taxon>
        <taxon>Gunneridae</taxon>
        <taxon>Pentapetalae</taxon>
        <taxon>rosids</taxon>
        <taxon>malvids</taxon>
        <taxon>Malvales</taxon>
        <taxon>Malvaceae</taxon>
        <taxon>Malvoideae</taxon>
        <taxon>Hibiscus</taxon>
    </lineage>
</organism>
<reference evidence="1 2" key="1">
    <citation type="journal article" date="2024" name="G3 (Bethesda)">
        <title>Genome assembly of Hibiscus sabdariffa L. provides insights into metabolisms of medicinal natural products.</title>
        <authorList>
            <person name="Kim T."/>
        </authorList>
    </citation>
    <scope>NUCLEOTIDE SEQUENCE [LARGE SCALE GENOMIC DNA]</scope>
    <source>
        <strain evidence="1">TK-2024</strain>
        <tissue evidence="1">Old leaves</tissue>
    </source>
</reference>
<dbReference type="Proteomes" id="UP001472677">
    <property type="component" value="Unassembled WGS sequence"/>
</dbReference>
<accession>A0ABR2ATU8</accession>
<keyword evidence="2" id="KW-1185">Reference proteome</keyword>
<protein>
    <submittedName>
        <fullName evidence="1">Uncharacterized protein</fullName>
    </submittedName>
</protein>
<dbReference type="EMBL" id="JBBPBM010000313">
    <property type="protein sequence ID" value="KAK8497348.1"/>
    <property type="molecule type" value="Genomic_DNA"/>
</dbReference>